<comment type="caution">
    <text evidence="1">The sequence shown here is derived from an EMBL/GenBank/DDBJ whole genome shotgun (WGS) entry which is preliminary data.</text>
</comment>
<reference evidence="1 2" key="1">
    <citation type="journal article" date="2013" name="Genome Biol.">
        <title>Comparative genomics of the core and accessory genomes of 48 Sinorhizobium strains comprising five genospecies.</title>
        <authorList>
            <person name="Sugawara M."/>
            <person name="Epstein B."/>
            <person name="Badgley B.D."/>
            <person name="Unno T."/>
            <person name="Xu L."/>
            <person name="Reese J."/>
            <person name="Gyaneshwar P."/>
            <person name="Denny R."/>
            <person name="Mudge J."/>
            <person name="Bharti A.K."/>
            <person name="Farmer A.D."/>
            <person name="May G.D."/>
            <person name="Woodward J.E."/>
            <person name="Medigue C."/>
            <person name="Vallenet D."/>
            <person name="Lajus A."/>
            <person name="Rouy Z."/>
            <person name="Martinez-Vaz B."/>
            <person name="Tiffin P."/>
            <person name="Young N.D."/>
            <person name="Sadowsky M.J."/>
        </authorList>
    </citation>
    <scope>NUCLEOTIDE SEQUENCE [LARGE SCALE GENOMIC DNA]</scope>
    <source>
        <strain evidence="1 2">USDA4894</strain>
    </source>
</reference>
<protein>
    <submittedName>
        <fullName evidence="1">Uncharacterized protein</fullName>
    </submittedName>
</protein>
<dbReference type="OrthoDB" id="9154477at2"/>
<gene>
    <name evidence="1" type="ORF">GHK62_11495</name>
</gene>
<dbReference type="RefSeq" id="WP_153439178.1">
    <property type="nucleotide sequence ID" value="NZ_JACIGA010000029.1"/>
</dbReference>
<evidence type="ECO:0000313" key="1">
    <source>
        <dbReference type="EMBL" id="MQX15373.1"/>
    </source>
</evidence>
<dbReference type="AlphaFoldDB" id="A0A6N7LBZ2"/>
<dbReference type="Proteomes" id="UP000439983">
    <property type="component" value="Unassembled WGS sequence"/>
</dbReference>
<organism evidence="1 2">
    <name type="scientific">Sinorhizobium terangae</name>
    <dbReference type="NCBI Taxonomy" id="110322"/>
    <lineage>
        <taxon>Bacteria</taxon>
        <taxon>Pseudomonadati</taxon>
        <taxon>Pseudomonadota</taxon>
        <taxon>Alphaproteobacteria</taxon>
        <taxon>Hyphomicrobiales</taxon>
        <taxon>Rhizobiaceae</taxon>
        <taxon>Sinorhizobium/Ensifer group</taxon>
        <taxon>Sinorhizobium</taxon>
    </lineage>
</organism>
<evidence type="ECO:0000313" key="2">
    <source>
        <dbReference type="Proteomes" id="UP000439983"/>
    </source>
</evidence>
<keyword evidence="2" id="KW-1185">Reference proteome</keyword>
<sequence>MDVFEREQAFSDKFDCSFPYRNLGEAAALIEEARSISANAAFCVLYQIACPPSSAEISRETQQELLTMWVDSAASPLAASIVIFARHVFNGGVVTTEEALALMHQVAAADGQYAALAVVSHLAYEGLEGDEFDMIDILESVRPTLKRILHA</sequence>
<dbReference type="EMBL" id="WITC01000038">
    <property type="protein sequence ID" value="MQX15373.1"/>
    <property type="molecule type" value="Genomic_DNA"/>
</dbReference>
<proteinExistence type="predicted"/>
<name>A0A6N7LBZ2_SINTE</name>
<accession>A0A6N7LBZ2</accession>